<comment type="similarity">
    <text evidence="1">Belongs to the AB hydrolase superfamily. Lipase family.</text>
</comment>
<evidence type="ECO:0000256" key="5">
    <source>
        <dbReference type="ARBA" id="ARBA00023098"/>
    </source>
</evidence>
<dbReference type="SUPFAM" id="SSF53474">
    <property type="entry name" value="alpha/beta-Hydrolases"/>
    <property type="match status" value="1"/>
</dbReference>
<dbReference type="GO" id="GO:0016042">
    <property type="term" value="P:lipid catabolic process"/>
    <property type="evidence" value="ECO:0007669"/>
    <property type="project" value="UniProtKB-KW"/>
</dbReference>
<evidence type="ECO:0000256" key="2">
    <source>
        <dbReference type="ARBA" id="ARBA00022729"/>
    </source>
</evidence>
<dbReference type="InterPro" id="IPR006693">
    <property type="entry name" value="AB_hydrolase_lipase"/>
</dbReference>
<gene>
    <name evidence="10" type="ORF">Taro_010656</name>
</gene>
<dbReference type="Pfam" id="PF04083">
    <property type="entry name" value="Abhydro_lipase"/>
    <property type="match status" value="1"/>
</dbReference>
<evidence type="ECO:0000313" key="10">
    <source>
        <dbReference type="EMBL" id="MQL78218.1"/>
    </source>
</evidence>
<keyword evidence="4" id="KW-0442">Lipid degradation</keyword>
<dbReference type="PANTHER" id="PTHR11005">
    <property type="entry name" value="LYSOSOMAL ACID LIPASE-RELATED"/>
    <property type="match status" value="1"/>
</dbReference>
<feature type="active site" description="Charge relay system" evidence="7">
    <location>
        <position position="383"/>
    </location>
</feature>
<dbReference type="GO" id="GO:0016788">
    <property type="term" value="F:hydrolase activity, acting on ester bonds"/>
    <property type="evidence" value="ECO:0007669"/>
    <property type="project" value="InterPro"/>
</dbReference>
<dbReference type="InterPro" id="IPR025483">
    <property type="entry name" value="Lipase_euk"/>
</dbReference>
<dbReference type="Proteomes" id="UP000652761">
    <property type="component" value="Unassembled WGS sequence"/>
</dbReference>
<evidence type="ECO:0000256" key="3">
    <source>
        <dbReference type="ARBA" id="ARBA00022801"/>
    </source>
</evidence>
<keyword evidence="3" id="KW-0378">Hydrolase</keyword>
<keyword evidence="5" id="KW-0443">Lipid metabolism</keyword>
<evidence type="ECO:0000256" key="6">
    <source>
        <dbReference type="ARBA" id="ARBA00023180"/>
    </source>
</evidence>
<comment type="caution">
    <text evidence="10">The sequence shown here is derived from an EMBL/GenBank/DDBJ whole genome shotgun (WGS) entry which is preliminary data.</text>
</comment>
<name>A0A843U3L3_COLES</name>
<evidence type="ECO:0000256" key="4">
    <source>
        <dbReference type="ARBA" id="ARBA00022963"/>
    </source>
</evidence>
<feature type="signal peptide" evidence="8">
    <location>
        <begin position="1"/>
        <end position="31"/>
    </location>
</feature>
<evidence type="ECO:0000256" key="7">
    <source>
        <dbReference type="PIRSR" id="PIRSR000862-1"/>
    </source>
</evidence>
<keyword evidence="6" id="KW-0325">Glycoprotein</keyword>
<evidence type="ECO:0000259" key="9">
    <source>
        <dbReference type="Pfam" id="PF04083"/>
    </source>
</evidence>
<proteinExistence type="inferred from homology"/>
<accession>A0A843U3L3</accession>
<dbReference type="OrthoDB" id="9974421at2759"/>
<dbReference type="EMBL" id="NMUH01000388">
    <property type="protein sequence ID" value="MQL78218.1"/>
    <property type="molecule type" value="Genomic_DNA"/>
</dbReference>
<feature type="chain" id="PRO_5032773621" description="Partial AB-hydrolase lipase domain-containing protein" evidence="8">
    <location>
        <begin position="32"/>
        <end position="445"/>
    </location>
</feature>
<dbReference type="Gene3D" id="3.40.50.1820">
    <property type="entry name" value="alpha/beta hydrolase"/>
    <property type="match status" value="1"/>
</dbReference>
<sequence length="445" mass="49651">MGMAGGDPPLPFPCSFLAFLLLLLLLGGGRCLEEAPNLGRRRPPSPDGGLCARLIRPLGYPCTEHTVQTTDGFLLTVQHIPHGKGILNAGPGRPVFLQHGLFQGGDTWFLNSVEESLGFILADQGFDVWVGNVRGTRWSLGHTSLSENKRAFWDWSWQDLAENDLRDMINYVYSITNSKVFFVGHSQGTIMGLAALTIPDIAEMIEAAALLCPISYLDHISAPLVLRAVKMHLDQVLLTMGIHQLNFRSDVGVQVLDSLCDGHMDCANFLSSITGQNCCFNGSRVDYYLEYEPHPSSVKNINHLFQMIRKGTFAKYDYGLWGNLKHYGYVHPPAYDLASIPDSLPLWMAYGGNDALADVTDVKRVIKALRSDPELVYLDAYGHIDFIYSMHAKADVYDKMIKFFSSWGHWSPEFGIKVMVELDMHGLDGCMGGSICPRMYVWRHK</sequence>
<feature type="active site" description="Nucleophile" evidence="7">
    <location>
        <position position="186"/>
    </location>
</feature>
<feature type="domain" description="Partial AB-hydrolase lipase" evidence="9">
    <location>
        <begin position="53"/>
        <end position="111"/>
    </location>
</feature>
<reference evidence="10" key="1">
    <citation type="submission" date="2017-07" db="EMBL/GenBank/DDBJ databases">
        <title>Taro Niue Genome Assembly and Annotation.</title>
        <authorList>
            <person name="Atibalentja N."/>
            <person name="Keating K."/>
            <person name="Fields C.J."/>
        </authorList>
    </citation>
    <scope>NUCLEOTIDE SEQUENCE</scope>
    <source>
        <strain evidence="10">Niue_2</strain>
        <tissue evidence="10">Leaf</tissue>
    </source>
</reference>
<keyword evidence="2 8" id="KW-0732">Signal</keyword>
<dbReference type="InterPro" id="IPR029058">
    <property type="entry name" value="AB_hydrolase_fold"/>
</dbReference>
<dbReference type="AlphaFoldDB" id="A0A843U3L3"/>
<dbReference type="FunFam" id="3.40.50.1820:FF:000057">
    <property type="entry name" value="Lipase"/>
    <property type="match status" value="1"/>
</dbReference>
<dbReference type="PIRSF" id="PIRSF000862">
    <property type="entry name" value="Steryl_ester_lip"/>
    <property type="match status" value="1"/>
</dbReference>
<evidence type="ECO:0000313" key="11">
    <source>
        <dbReference type="Proteomes" id="UP000652761"/>
    </source>
</evidence>
<evidence type="ECO:0000256" key="8">
    <source>
        <dbReference type="SAM" id="SignalP"/>
    </source>
</evidence>
<feature type="active site" description="Charge relay system" evidence="7">
    <location>
        <position position="354"/>
    </location>
</feature>
<evidence type="ECO:0000256" key="1">
    <source>
        <dbReference type="ARBA" id="ARBA00010701"/>
    </source>
</evidence>
<keyword evidence="11" id="KW-1185">Reference proteome</keyword>
<organism evidence="10 11">
    <name type="scientific">Colocasia esculenta</name>
    <name type="common">Wild taro</name>
    <name type="synonym">Arum esculentum</name>
    <dbReference type="NCBI Taxonomy" id="4460"/>
    <lineage>
        <taxon>Eukaryota</taxon>
        <taxon>Viridiplantae</taxon>
        <taxon>Streptophyta</taxon>
        <taxon>Embryophyta</taxon>
        <taxon>Tracheophyta</taxon>
        <taxon>Spermatophyta</taxon>
        <taxon>Magnoliopsida</taxon>
        <taxon>Liliopsida</taxon>
        <taxon>Araceae</taxon>
        <taxon>Aroideae</taxon>
        <taxon>Colocasieae</taxon>
        <taxon>Colocasia</taxon>
    </lineage>
</organism>
<protein>
    <recommendedName>
        <fullName evidence="9">Partial AB-hydrolase lipase domain-containing protein</fullName>
    </recommendedName>
</protein>